<feature type="domain" description="Pterin-binding" evidence="10">
    <location>
        <begin position="18"/>
        <end position="264"/>
    </location>
</feature>
<dbReference type="InterPro" id="IPR000489">
    <property type="entry name" value="Pterin-binding_dom"/>
</dbReference>
<dbReference type="AlphaFoldDB" id="A0A916WWL0"/>
<dbReference type="SUPFAM" id="SSF51717">
    <property type="entry name" value="Dihydropteroate synthetase-like"/>
    <property type="match status" value="1"/>
</dbReference>
<comment type="similarity">
    <text evidence="9">Belongs to the DHPS family.</text>
</comment>
<keyword evidence="7 9" id="KW-0460">Magnesium</keyword>
<dbReference type="Proteomes" id="UP000605148">
    <property type="component" value="Unassembled WGS sequence"/>
</dbReference>
<dbReference type="CDD" id="cd00739">
    <property type="entry name" value="DHPS"/>
    <property type="match status" value="1"/>
</dbReference>
<dbReference type="RefSeq" id="WP_172971994.1">
    <property type="nucleotide sequence ID" value="NZ_BMFA01000002.1"/>
</dbReference>
<evidence type="ECO:0000256" key="5">
    <source>
        <dbReference type="ARBA" id="ARBA00022679"/>
    </source>
</evidence>
<dbReference type="PROSITE" id="PS00792">
    <property type="entry name" value="DHPS_1"/>
    <property type="match status" value="1"/>
</dbReference>
<dbReference type="NCBIfam" id="TIGR01496">
    <property type="entry name" value="DHPS"/>
    <property type="match status" value="1"/>
</dbReference>
<dbReference type="GO" id="GO:0046872">
    <property type="term" value="F:metal ion binding"/>
    <property type="evidence" value="ECO:0007669"/>
    <property type="project" value="UniProtKB-KW"/>
</dbReference>
<keyword evidence="6 9" id="KW-0479">Metal-binding</keyword>
<dbReference type="Gene3D" id="3.20.20.20">
    <property type="entry name" value="Dihydropteroate synthase-like"/>
    <property type="match status" value="1"/>
</dbReference>
<accession>A0A916WWL0</accession>
<dbReference type="InterPro" id="IPR006390">
    <property type="entry name" value="DHP_synth_dom"/>
</dbReference>
<evidence type="ECO:0000313" key="12">
    <source>
        <dbReference type="Proteomes" id="UP000605148"/>
    </source>
</evidence>
<dbReference type="Pfam" id="PF00809">
    <property type="entry name" value="Pterin_bind"/>
    <property type="match status" value="1"/>
</dbReference>
<comment type="caution">
    <text evidence="11">The sequence shown here is derived from an EMBL/GenBank/DDBJ whole genome shotgun (WGS) entry which is preliminary data.</text>
</comment>
<dbReference type="EC" id="2.5.1.15" evidence="4 9"/>
<keyword evidence="12" id="KW-1185">Reference proteome</keyword>
<dbReference type="PROSITE" id="PS50972">
    <property type="entry name" value="PTERIN_BINDING"/>
    <property type="match status" value="1"/>
</dbReference>
<comment type="function">
    <text evidence="9">Catalyzes the condensation of para-aminobenzoate (pABA) with 6-hydroxymethyl-7,8-dihydropterin diphosphate (DHPt-PP) to form 7,8-dihydropteroate (H2Pte), the immediate precursor of folate derivatives.</text>
</comment>
<comment type="cofactor">
    <cofactor evidence="2 9">
        <name>Mg(2+)</name>
        <dbReference type="ChEBI" id="CHEBI:18420"/>
    </cofactor>
</comment>
<dbReference type="PANTHER" id="PTHR20941">
    <property type="entry name" value="FOLATE SYNTHESIS PROTEINS"/>
    <property type="match status" value="1"/>
</dbReference>
<evidence type="ECO:0000256" key="8">
    <source>
        <dbReference type="ARBA" id="ARBA00022909"/>
    </source>
</evidence>
<dbReference type="EMBL" id="BMFA01000002">
    <property type="protein sequence ID" value="GGB38267.1"/>
    <property type="molecule type" value="Genomic_DNA"/>
</dbReference>
<evidence type="ECO:0000256" key="1">
    <source>
        <dbReference type="ARBA" id="ARBA00000012"/>
    </source>
</evidence>
<comment type="catalytic activity">
    <reaction evidence="1">
        <text>(7,8-dihydropterin-6-yl)methyl diphosphate + 4-aminobenzoate = 7,8-dihydropteroate + diphosphate</text>
        <dbReference type="Rhea" id="RHEA:19949"/>
        <dbReference type="ChEBI" id="CHEBI:17836"/>
        <dbReference type="ChEBI" id="CHEBI:17839"/>
        <dbReference type="ChEBI" id="CHEBI:33019"/>
        <dbReference type="ChEBI" id="CHEBI:72950"/>
        <dbReference type="EC" id="2.5.1.15"/>
    </reaction>
</comment>
<dbReference type="PROSITE" id="PS00793">
    <property type="entry name" value="DHPS_2"/>
    <property type="match status" value="1"/>
</dbReference>
<sequence>MRDAPSYTLPDLGAGCLPHVMGILNITPDSFSDGGRFNAAGAALEHAQAMIAQGADILDIGAESTRPGAAAISAEDEWGRLEPVLSAVCDLGAPVSIDTYKASIAAKACDAGAVIINDVWGLQKDPAMPETAAAAKAHVIMMHNRPKADPAIDILDDIDRWFERSMELADRAGIPRNKQILDPGFGFGKTVDQNFQILNRFESLLKHGLPVLAGASRKRMIGAVLNVESDDRLFGSLAVHMIALQKGASIIRVHDVHPHADAVRLFAATRRERAAPHLPGAT</sequence>
<dbReference type="GO" id="GO:0046654">
    <property type="term" value="P:tetrahydrofolate biosynthetic process"/>
    <property type="evidence" value="ECO:0007669"/>
    <property type="project" value="TreeGrafter"/>
</dbReference>
<dbReference type="GO" id="GO:0004156">
    <property type="term" value="F:dihydropteroate synthase activity"/>
    <property type="evidence" value="ECO:0007669"/>
    <property type="project" value="UniProtKB-EC"/>
</dbReference>
<evidence type="ECO:0000256" key="2">
    <source>
        <dbReference type="ARBA" id="ARBA00001946"/>
    </source>
</evidence>
<evidence type="ECO:0000256" key="7">
    <source>
        <dbReference type="ARBA" id="ARBA00022842"/>
    </source>
</evidence>
<gene>
    <name evidence="11" type="ORF">GCM10011316_07890</name>
</gene>
<organism evidence="11 12">
    <name type="scientific">Roseibium aquae</name>
    <dbReference type="NCBI Taxonomy" id="1323746"/>
    <lineage>
        <taxon>Bacteria</taxon>
        <taxon>Pseudomonadati</taxon>
        <taxon>Pseudomonadota</taxon>
        <taxon>Alphaproteobacteria</taxon>
        <taxon>Hyphomicrobiales</taxon>
        <taxon>Stappiaceae</taxon>
        <taxon>Roseibium</taxon>
    </lineage>
</organism>
<comment type="pathway">
    <text evidence="3 9">Cofactor biosynthesis; tetrahydrofolate biosynthesis; 7,8-dihydrofolate from 2-amino-4-hydroxy-6-hydroxymethyl-7,8-dihydropteridine diphosphate and 4-aminobenzoate: step 1/2.</text>
</comment>
<name>A0A916WWL0_9HYPH</name>
<dbReference type="GO" id="GO:0005829">
    <property type="term" value="C:cytosol"/>
    <property type="evidence" value="ECO:0007669"/>
    <property type="project" value="TreeGrafter"/>
</dbReference>
<evidence type="ECO:0000259" key="10">
    <source>
        <dbReference type="PROSITE" id="PS50972"/>
    </source>
</evidence>
<evidence type="ECO:0000256" key="4">
    <source>
        <dbReference type="ARBA" id="ARBA00012458"/>
    </source>
</evidence>
<dbReference type="PANTHER" id="PTHR20941:SF1">
    <property type="entry name" value="FOLIC ACID SYNTHESIS PROTEIN FOL1"/>
    <property type="match status" value="1"/>
</dbReference>
<reference evidence="11" key="1">
    <citation type="journal article" date="2014" name="Int. J. Syst. Evol. Microbiol.">
        <title>Complete genome sequence of Corynebacterium casei LMG S-19264T (=DSM 44701T), isolated from a smear-ripened cheese.</title>
        <authorList>
            <consortium name="US DOE Joint Genome Institute (JGI-PGF)"/>
            <person name="Walter F."/>
            <person name="Albersmeier A."/>
            <person name="Kalinowski J."/>
            <person name="Ruckert C."/>
        </authorList>
    </citation>
    <scope>NUCLEOTIDE SEQUENCE</scope>
    <source>
        <strain evidence="11">CGMCC 1.12426</strain>
    </source>
</reference>
<evidence type="ECO:0000256" key="9">
    <source>
        <dbReference type="RuleBase" id="RU361205"/>
    </source>
</evidence>
<keyword evidence="5 9" id="KW-0808">Transferase</keyword>
<dbReference type="InterPro" id="IPR045031">
    <property type="entry name" value="DHP_synth-like"/>
</dbReference>
<proteinExistence type="inferred from homology"/>
<dbReference type="GO" id="GO:0046656">
    <property type="term" value="P:folic acid biosynthetic process"/>
    <property type="evidence" value="ECO:0007669"/>
    <property type="project" value="UniProtKB-KW"/>
</dbReference>
<evidence type="ECO:0000256" key="3">
    <source>
        <dbReference type="ARBA" id="ARBA00004763"/>
    </source>
</evidence>
<dbReference type="InterPro" id="IPR011005">
    <property type="entry name" value="Dihydropteroate_synth-like_sf"/>
</dbReference>
<keyword evidence="8 9" id="KW-0289">Folate biosynthesis</keyword>
<protein>
    <recommendedName>
        <fullName evidence="4 9">Dihydropteroate synthase</fullName>
        <shortName evidence="9">DHPS</shortName>
        <ecNumber evidence="4 9">2.5.1.15</ecNumber>
    </recommendedName>
    <alternativeName>
        <fullName evidence="9">Dihydropteroate pyrophosphorylase</fullName>
    </alternativeName>
</protein>
<evidence type="ECO:0000256" key="6">
    <source>
        <dbReference type="ARBA" id="ARBA00022723"/>
    </source>
</evidence>
<evidence type="ECO:0000313" key="11">
    <source>
        <dbReference type="EMBL" id="GGB38267.1"/>
    </source>
</evidence>
<reference evidence="11" key="2">
    <citation type="submission" date="2020-09" db="EMBL/GenBank/DDBJ databases">
        <authorList>
            <person name="Sun Q."/>
            <person name="Zhou Y."/>
        </authorList>
    </citation>
    <scope>NUCLEOTIDE SEQUENCE</scope>
    <source>
        <strain evidence="11">CGMCC 1.12426</strain>
    </source>
</reference>